<feature type="compositionally biased region" description="Acidic residues" evidence="10">
    <location>
        <begin position="332"/>
        <end position="344"/>
    </location>
</feature>
<keyword evidence="2" id="KW-0479">Metal-binding</keyword>
<evidence type="ECO:0000313" key="13">
    <source>
        <dbReference type="Proteomes" id="UP000620124"/>
    </source>
</evidence>
<keyword evidence="6" id="KW-0805">Transcription regulation</keyword>
<dbReference type="GO" id="GO:0000981">
    <property type="term" value="F:DNA-binding transcription factor activity, RNA polymerase II-specific"/>
    <property type="evidence" value="ECO:0007669"/>
    <property type="project" value="UniProtKB-ARBA"/>
</dbReference>
<dbReference type="GO" id="GO:0000978">
    <property type="term" value="F:RNA polymerase II cis-regulatory region sequence-specific DNA binding"/>
    <property type="evidence" value="ECO:0007669"/>
    <property type="project" value="TreeGrafter"/>
</dbReference>
<keyword evidence="5" id="KW-0862">Zinc</keyword>
<protein>
    <recommendedName>
        <fullName evidence="11">C2H2-type domain-containing protein</fullName>
    </recommendedName>
</protein>
<feature type="region of interest" description="Disordered" evidence="10">
    <location>
        <begin position="177"/>
        <end position="273"/>
    </location>
</feature>
<dbReference type="InterPro" id="IPR036236">
    <property type="entry name" value="Znf_C2H2_sf"/>
</dbReference>
<keyword evidence="3" id="KW-0677">Repeat</keyword>
<dbReference type="Proteomes" id="UP000620124">
    <property type="component" value="Unassembled WGS sequence"/>
</dbReference>
<dbReference type="InterPro" id="IPR013087">
    <property type="entry name" value="Znf_C2H2_type"/>
</dbReference>
<dbReference type="InterPro" id="IPR051007">
    <property type="entry name" value="creA/MIG_C2H2-ZnF"/>
</dbReference>
<dbReference type="PROSITE" id="PS50157">
    <property type="entry name" value="ZINC_FINGER_C2H2_2"/>
    <property type="match status" value="2"/>
</dbReference>
<organism evidence="12 13">
    <name type="scientific">Mycena venus</name>
    <dbReference type="NCBI Taxonomy" id="2733690"/>
    <lineage>
        <taxon>Eukaryota</taxon>
        <taxon>Fungi</taxon>
        <taxon>Dikarya</taxon>
        <taxon>Basidiomycota</taxon>
        <taxon>Agaricomycotina</taxon>
        <taxon>Agaricomycetes</taxon>
        <taxon>Agaricomycetidae</taxon>
        <taxon>Agaricales</taxon>
        <taxon>Marasmiineae</taxon>
        <taxon>Mycenaceae</taxon>
        <taxon>Mycena</taxon>
    </lineage>
</organism>
<feature type="compositionally biased region" description="Polar residues" evidence="10">
    <location>
        <begin position="247"/>
        <end position="256"/>
    </location>
</feature>
<dbReference type="Gene3D" id="3.30.160.60">
    <property type="entry name" value="Classic Zinc Finger"/>
    <property type="match status" value="2"/>
</dbReference>
<sequence>MHLTSARDMAPAVQQTANGQEEHGDEFFVYHLPPWSNTVGPNNARPFPSQGYYGPHVLIRLLFAKQQAPPPSHHGPPSLLSSPLLELADGWRAQRQHGPDAVRPAPVPASRTEQMCDSHGVEQHLPNQSYNCAGGSGVQRSYGTNAAHEYQQVQQFESTPSPTSPTSPWDINAHADARASSLSPALSHPTSHSHPPHSPSMHHIPHPLTHAHSHSGTDNSHAHAHSHPRGVNPRYVLPSSKHAPEGGSNSVRSSPVHSPLPNGPALPDGEDNTSQYTACFWGYPATTINGSRSSPDGSASPSAEQEADLDADGDPDTDADPDDADAGRSDSESIDNENESDSDGEFLPPDVRRRARILVGGVGTRHAPYAYGLTLNTSASKGMTRSYGRREWYESVMVPSHDYLDAGSDPNVSGYLHDGMVGGSPRRPRPQRSIALPVSIPVPNLTKKCRGRKVPTVQSMYGCQGDFAWHSTHISPASPSLPVSDKFFSGHIPSNVNAVAARPYVCKVSGCGKCFARGEHLKRHVRSIHTHEKPHKCPYPGCAKDFSRHDNMGQHMRVHKDFVGGV</sequence>
<proteinExistence type="predicted"/>
<feature type="compositionally biased region" description="Basic residues" evidence="10">
    <location>
        <begin position="203"/>
        <end position="213"/>
    </location>
</feature>
<dbReference type="SUPFAM" id="SSF57667">
    <property type="entry name" value="beta-beta-alpha zinc fingers"/>
    <property type="match status" value="2"/>
</dbReference>
<feature type="compositionally biased region" description="Low complexity" evidence="10">
    <location>
        <begin position="290"/>
        <end position="303"/>
    </location>
</feature>
<evidence type="ECO:0000313" key="12">
    <source>
        <dbReference type="EMBL" id="KAF7354462.1"/>
    </source>
</evidence>
<evidence type="ECO:0000256" key="5">
    <source>
        <dbReference type="ARBA" id="ARBA00022833"/>
    </source>
</evidence>
<gene>
    <name evidence="12" type="ORF">MVEN_01135400</name>
</gene>
<reference evidence="12" key="1">
    <citation type="submission" date="2020-05" db="EMBL/GenBank/DDBJ databases">
        <title>Mycena genomes resolve the evolution of fungal bioluminescence.</title>
        <authorList>
            <person name="Tsai I.J."/>
        </authorList>
    </citation>
    <scope>NUCLEOTIDE SEQUENCE</scope>
    <source>
        <strain evidence="12">CCC161011</strain>
    </source>
</reference>
<evidence type="ECO:0000256" key="2">
    <source>
        <dbReference type="ARBA" id="ARBA00022723"/>
    </source>
</evidence>
<evidence type="ECO:0000256" key="10">
    <source>
        <dbReference type="SAM" id="MobiDB-lite"/>
    </source>
</evidence>
<dbReference type="OrthoDB" id="6365676at2759"/>
<keyword evidence="8" id="KW-0539">Nucleus</keyword>
<feature type="compositionally biased region" description="Acidic residues" evidence="10">
    <location>
        <begin position="305"/>
        <end position="324"/>
    </location>
</feature>
<accession>A0A8H7D025</accession>
<feature type="compositionally biased region" description="Low complexity" evidence="10">
    <location>
        <begin position="158"/>
        <end position="168"/>
    </location>
</feature>
<name>A0A8H7D025_9AGAR</name>
<dbReference type="EMBL" id="JACAZI010000008">
    <property type="protein sequence ID" value="KAF7354462.1"/>
    <property type="molecule type" value="Genomic_DNA"/>
</dbReference>
<evidence type="ECO:0000256" key="3">
    <source>
        <dbReference type="ARBA" id="ARBA00022737"/>
    </source>
</evidence>
<feature type="region of interest" description="Disordered" evidence="10">
    <location>
        <begin position="152"/>
        <end position="171"/>
    </location>
</feature>
<keyword evidence="4 9" id="KW-0863">Zinc-finger</keyword>
<dbReference type="PROSITE" id="PS00028">
    <property type="entry name" value="ZINC_FINGER_C2H2_1"/>
    <property type="match status" value="2"/>
</dbReference>
<evidence type="ECO:0000256" key="1">
    <source>
        <dbReference type="ARBA" id="ARBA00004123"/>
    </source>
</evidence>
<dbReference type="PANTHER" id="PTHR47428">
    <property type="entry name" value="REGULATORY PROTEIN MIG1-RELATED"/>
    <property type="match status" value="1"/>
</dbReference>
<feature type="compositionally biased region" description="Low complexity" evidence="10">
    <location>
        <begin position="180"/>
        <end position="202"/>
    </location>
</feature>
<keyword evidence="7" id="KW-0804">Transcription</keyword>
<evidence type="ECO:0000256" key="9">
    <source>
        <dbReference type="PROSITE-ProRule" id="PRU00042"/>
    </source>
</evidence>
<keyword evidence="13" id="KW-1185">Reference proteome</keyword>
<feature type="domain" description="C2H2-type" evidence="11">
    <location>
        <begin position="535"/>
        <end position="559"/>
    </location>
</feature>
<comment type="subcellular location">
    <subcellularLocation>
        <location evidence="1">Nucleus</location>
    </subcellularLocation>
</comment>
<evidence type="ECO:0000256" key="8">
    <source>
        <dbReference type="ARBA" id="ARBA00023242"/>
    </source>
</evidence>
<feature type="region of interest" description="Disordered" evidence="10">
    <location>
        <begin position="94"/>
        <end position="118"/>
    </location>
</feature>
<evidence type="ECO:0000256" key="4">
    <source>
        <dbReference type="ARBA" id="ARBA00022771"/>
    </source>
</evidence>
<comment type="caution">
    <text evidence="12">The sequence shown here is derived from an EMBL/GenBank/DDBJ whole genome shotgun (WGS) entry which is preliminary data.</text>
</comment>
<feature type="domain" description="C2H2-type" evidence="11">
    <location>
        <begin position="504"/>
        <end position="534"/>
    </location>
</feature>
<evidence type="ECO:0000259" key="11">
    <source>
        <dbReference type="PROSITE" id="PS50157"/>
    </source>
</evidence>
<dbReference type="GO" id="GO:0005737">
    <property type="term" value="C:cytoplasm"/>
    <property type="evidence" value="ECO:0007669"/>
    <property type="project" value="TreeGrafter"/>
</dbReference>
<dbReference type="Pfam" id="PF00096">
    <property type="entry name" value="zf-C2H2"/>
    <property type="match status" value="1"/>
</dbReference>
<dbReference type="PANTHER" id="PTHR47428:SF1">
    <property type="entry name" value="REGULATORY PROTEIN MIG1-RELATED"/>
    <property type="match status" value="1"/>
</dbReference>
<feature type="region of interest" description="Disordered" evidence="10">
    <location>
        <begin position="1"/>
        <end position="20"/>
    </location>
</feature>
<dbReference type="GO" id="GO:0008270">
    <property type="term" value="F:zinc ion binding"/>
    <property type="evidence" value="ECO:0007669"/>
    <property type="project" value="UniProtKB-KW"/>
</dbReference>
<dbReference type="GO" id="GO:0000433">
    <property type="term" value="P:carbon catabolite repression of transcription from RNA polymerase II promoter by glucose"/>
    <property type="evidence" value="ECO:0007669"/>
    <property type="project" value="TreeGrafter"/>
</dbReference>
<evidence type="ECO:0000256" key="6">
    <source>
        <dbReference type="ARBA" id="ARBA00023015"/>
    </source>
</evidence>
<dbReference type="FunFam" id="3.30.160.60:FF:000125">
    <property type="entry name" value="Putative zinc finger protein 143"/>
    <property type="match status" value="1"/>
</dbReference>
<dbReference type="AlphaFoldDB" id="A0A8H7D025"/>
<dbReference type="SMART" id="SM00355">
    <property type="entry name" value="ZnF_C2H2"/>
    <property type="match status" value="2"/>
</dbReference>
<feature type="region of interest" description="Disordered" evidence="10">
    <location>
        <begin position="290"/>
        <end position="349"/>
    </location>
</feature>
<evidence type="ECO:0000256" key="7">
    <source>
        <dbReference type="ARBA" id="ARBA00023163"/>
    </source>
</evidence>
<dbReference type="GO" id="GO:0005634">
    <property type="term" value="C:nucleus"/>
    <property type="evidence" value="ECO:0007669"/>
    <property type="project" value="UniProtKB-SubCell"/>
</dbReference>